<sequence length="153" mass="18106">MYIKKVKNINWFATTIEGMENLYKCNYSKFKGENNLTSSDYRLLFYLLSKIDDNNMAEVEKYENIVKKDKIGLSIRKISEGFKKLIKAEIIIKVKTKYMDMIETTTDTGEIKNERNVIKTYFINPRYFYTGGKENLINKKKYFDDILGKKLSK</sequence>
<protein>
    <recommendedName>
        <fullName evidence="3">Plasmid replication protein RepL domain-containing protein</fullName>
    </recommendedName>
</protein>
<comment type="caution">
    <text evidence="1">The sequence shown here is derived from an EMBL/GenBank/DDBJ whole genome shotgun (WGS) entry which is preliminary data.</text>
</comment>
<accession>G9XF54</accession>
<evidence type="ECO:0000313" key="1">
    <source>
        <dbReference type="EMBL" id="EHL17548.1"/>
    </source>
</evidence>
<dbReference type="Proteomes" id="UP000003379">
    <property type="component" value="Unassembled WGS sequence"/>
</dbReference>
<evidence type="ECO:0008006" key="3">
    <source>
        <dbReference type="Google" id="ProtNLM"/>
    </source>
</evidence>
<organism evidence="1 2">
    <name type="scientific">Peptoanaerobacter stomatis</name>
    <dbReference type="NCBI Taxonomy" id="796937"/>
    <lineage>
        <taxon>Bacteria</taxon>
        <taxon>Bacillati</taxon>
        <taxon>Bacillota</taxon>
        <taxon>Clostridia</taxon>
        <taxon>Peptostreptococcales</taxon>
        <taxon>Filifactoraceae</taxon>
        <taxon>Peptoanaerobacter</taxon>
    </lineage>
</organism>
<dbReference type="HOGENOM" id="CLU_1832633_0_0_9"/>
<evidence type="ECO:0000313" key="2">
    <source>
        <dbReference type="Proteomes" id="UP000003379"/>
    </source>
</evidence>
<proteinExistence type="predicted"/>
<gene>
    <name evidence="1" type="ORF">HMPREF9628_02207</name>
</gene>
<name>G9XF54_9FIRM</name>
<dbReference type="AlphaFoldDB" id="G9XF54"/>
<dbReference type="EMBL" id="AFZG01000061">
    <property type="protein sequence ID" value="EHL17548.1"/>
    <property type="molecule type" value="Genomic_DNA"/>
</dbReference>
<reference evidence="1 2" key="1">
    <citation type="submission" date="2011-08" db="EMBL/GenBank/DDBJ databases">
        <title>The Genome Sequence of Eubacteriaceae bacterium CM5.</title>
        <authorList>
            <consortium name="The Broad Institute Genome Sequencing Platform"/>
            <person name="Earl A."/>
            <person name="Ward D."/>
            <person name="Feldgarden M."/>
            <person name="Gevers D."/>
            <person name="Sizova M."/>
            <person name="Hazen A."/>
            <person name="Epstein S."/>
            <person name="Young S.K."/>
            <person name="Zeng Q."/>
            <person name="Gargeya S."/>
            <person name="Fitzgerald M."/>
            <person name="Haas B."/>
            <person name="Abouelleil A."/>
            <person name="Alvarado L."/>
            <person name="Arachchi H.M."/>
            <person name="Berlin A."/>
            <person name="Brown A."/>
            <person name="Chapman S.B."/>
            <person name="Chen Z."/>
            <person name="Dunbar C."/>
            <person name="Freedman E."/>
            <person name="Gearin G."/>
            <person name="Gellesch M."/>
            <person name="Goldberg J."/>
            <person name="Griggs A."/>
            <person name="Gujja S."/>
            <person name="Heiman D."/>
            <person name="Howarth C."/>
            <person name="Larson L."/>
            <person name="Lui A."/>
            <person name="MacDonald P.J.P."/>
            <person name="Montmayeur A."/>
            <person name="Murphy C."/>
            <person name="Neiman D."/>
            <person name="Pearson M."/>
            <person name="Priest M."/>
            <person name="Roberts A."/>
            <person name="Saif S."/>
            <person name="Shea T."/>
            <person name="Shenoy N."/>
            <person name="Sisk P."/>
            <person name="Stolte C."/>
            <person name="Sykes S."/>
            <person name="Wortman J."/>
            <person name="Nusbaum C."/>
            <person name="Birren B."/>
        </authorList>
    </citation>
    <scope>NUCLEOTIDE SEQUENCE [LARGE SCALE GENOMIC DNA]</scope>
    <source>
        <strain evidence="1 2">CM5</strain>
    </source>
</reference>